<dbReference type="Proteomes" id="UP000267268">
    <property type="component" value="Chromosome 1"/>
</dbReference>
<accession>A0A3S9P4S7</accession>
<dbReference type="KEGG" id="fll:EI427_13505"/>
<feature type="region of interest" description="Disordered" evidence="1">
    <location>
        <begin position="230"/>
        <end position="253"/>
    </location>
</feature>
<reference evidence="3 4" key="1">
    <citation type="submission" date="2018-12" db="EMBL/GenBank/DDBJ databases">
        <title>Flammeovirga pectinis sp. nov., isolated from the gut of the Korean scallop, Patinopecten yessoensis.</title>
        <authorList>
            <person name="Bae J.-W."/>
            <person name="Jeong Y.-S."/>
            <person name="Kang W."/>
        </authorList>
    </citation>
    <scope>NUCLEOTIDE SEQUENCE [LARGE SCALE GENOMIC DNA]</scope>
    <source>
        <strain evidence="3 4">L12M1</strain>
    </source>
</reference>
<organism evidence="3 4">
    <name type="scientific">Flammeovirga pectinis</name>
    <dbReference type="NCBI Taxonomy" id="2494373"/>
    <lineage>
        <taxon>Bacteria</taxon>
        <taxon>Pseudomonadati</taxon>
        <taxon>Bacteroidota</taxon>
        <taxon>Cytophagia</taxon>
        <taxon>Cytophagales</taxon>
        <taxon>Flammeovirgaceae</taxon>
        <taxon>Flammeovirga</taxon>
    </lineage>
</organism>
<dbReference type="OrthoDB" id="977141at2"/>
<dbReference type="Pfam" id="PF13568">
    <property type="entry name" value="OMP_b-brl_2"/>
    <property type="match status" value="1"/>
</dbReference>
<gene>
    <name evidence="3" type="ORF">EI427_13505</name>
</gene>
<evidence type="ECO:0000313" key="3">
    <source>
        <dbReference type="EMBL" id="AZQ63220.1"/>
    </source>
</evidence>
<feature type="domain" description="Outer membrane protein beta-barrel" evidence="2">
    <location>
        <begin position="24"/>
        <end position="195"/>
    </location>
</feature>
<feature type="compositionally biased region" description="Basic and acidic residues" evidence="1">
    <location>
        <begin position="240"/>
        <end position="253"/>
    </location>
</feature>
<evidence type="ECO:0000313" key="4">
    <source>
        <dbReference type="Proteomes" id="UP000267268"/>
    </source>
</evidence>
<sequence length="253" mass="28270">MRSIYKSLLLIFPLVVVITQSAIAQKNLLDPARISAGIKGGYTSSSVGFYPAVNRSAETAPTFGIVMKYNSEKYFGAQFEVNYATIGYKEFNKEDITEEVYERQFNYVQIPLLTHIYIGKRKFQFFITVGPEIDILVGEKKTILSDINNQAYDYYDKPANPVAVSLAGGAGINIITGIGHFQLEGRFSASMTNILKEPDRSSTDRSNSTFGGVNFSYLIPIQGWKEKPKKSSLIDGLIPSKEENKSSNWENRD</sequence>
<dbReference type="AlphaFoldDB" id="A0A3S9P4S7"/>
<dbReference type="RefSeq" id="WP_126615501.1">
    <property type="nucleotide sequence ID" value="NZ_CP034562.1"/>
</dbReference>
<keyword evidence="4" id="KW-1185">Reference proteome</keyword>
<name>A0A3S9P4S7_9BACT</name>
<dbReference type="EMBL" id="CP034562">
    <property type="protein sequence ID" value="AZQ63220.1"/>
    <property type="molecule type" value="Genomic_DNA"/>
</dbReference>
<dbReference type="InterPro" id="IPR025665">
    <property type="entry name" value="Beta-barrel_OMP_2"/>
</dbReference>
<protein>
    <submittedName>
        <fullName evidence="3">PorT family protein</fullName>
    </submittedName>
</protein>
<proteinExistence type="predicted"/>
<evidence type="ECO:0000256" key="1">
    <source>
        <dbReference type="SAM" id="MobiDB-lite"/>
    </source>
</evidence>
<evidence type="ECO:0000259" key="2">
    <source>
        <dbReference type="Pfam" id="PF13568"/>
    </source>
</evidence>